<organism evidence="1 2">
    <name type="scientific">Streptomyces johnsoniae</name>
    <dbReference type="NCBI Taxonomy" id="3075532"/>
    <lineage>
        <taxon>Bacteria</taxon>
        <taxon>Bacillati</taxon>
        <taxon>Actinomycetota</taxon>
        <taxon>Actinomycetes</taxon>
        <taxon>Kitasatosporales</taxon>
        <taxon>Streptomycetaceae</taxon>
        <taxon>Streptomyces</taxon>
    </lineage>
</organism>
<proteinExistence type="predicted"/>
<comment type="caution">
    <text evidence="1">The sequence shown here is derived from an EMBL/GenBank/DDBJ whole genome shotgun (WGS) entry which is preliminary data.</text>
</comment>
<dbReference type="EMBL" id="JAVREV010000004">
    <property type="protein sequence ID" value="MDT0442575.1"/>
    <property type="molecule type" value="Genomic_DNA"/>
</dbReference>
<evidence type="ECO:0000313" key="2">
    <source>
        <dbReference type="Proteomes" id="UP001183615"/>
    </source>
</evidence>
<evidence type="ECO:0000313" key="1">
    <source>
        <dbReference type="EMBL" id="MDT0442575.1"/>
    </source>
</evidence>
<accession>A0ABU2S4M8</accession>
<keyword evidence="2" id="KW-1185">Reference proteome</keyword>
<gene>
    <name evidence="1" type="ORF">RM779_08185</name>
</gene>
<dbReference type="Proteomes" id="UP001183615">
    <property type="component" value="Unassembled WGS sequence"/>
</dbReference>
<reference evidence="2" key="1">
    <citation type="submission" date="2023-07" db="EMBL/GenBank/DDBJ databases">
        <title>30 novel species of actinomycetes from the DSMZ collection.</title>
        <authorList>
            <person name="Nouioui I."/>
        </authorList>
    </citation>
    <scope>NUCLEOTIDE SEQUENCE [LARGE SCALE GENOMIC DNA]</scope>
    <source>
        <strain evidence="2">DSM 41886</strain>
    </source>
</reference>
<sequence>MINSTTAGIQRDPAVAALGTGHYFVVWSDSSDASIKGRLYLTNGQPATEEFVVSEPAPAPPDVLRERPAIAATPLSGAFVTWVESPATVPGPRPHIKMRRYGTDGRPIGDATQVSTTDADPGQGPAVTHMIDAGFLITWADAAPRRRILARRYGFDGSPEGAEFAVSTTEGFHTTPFTARLDGNVVIGWRADPHLVAGGALTLRVLTFDGAAVTPETTPNLSGYAGGGAAVTALDTEQFVLAHVRVAPDGSRSSVETSVFAKDGALAEPGVPACSGADLSCADPALAPLTDNRFLAAWVQRSAATGTGHTVLAKIISTTGGSLAEPLRLSGDAPGERFEVAAATVAGAPEGPSAFVVWTDLSGAGEAATTAVRGRMLRIQGEGTLA</sequence>
<protein>
    <submittedName>
        <fullName evidence="1">Uncharacterized protein</fullName>
    </submittedName>
</protein>
<name>A0ABU2S4M8_9ACTN</name>